<organism evidence="8 9">
    <name type="scientific">Pseudacidovorax intermedius</name>
    <dbReference type="NCBI Taxonomy" id="433924"/>
    <lineage>
        <taxon>Bacteria</taxon>
        <taxon>Pseudomonadati</taxon>
        <taxon>Pseudomonadota</taxon>
        <taxon>Betaproteobacteria</taxon>
        <taxon>Burkholderiales</taxon>
        <taxon>Comamonadaceae</taxon>
        <taxon>Pseudacidovorax</taxon>
    </lineage>
</organism>
<evidence type="ECO:0000256" key="4">
    <source>
        <dbReference type="ARBA" id="ARBA00022630"/>
    </source>
</evidence>
<evidence type="ECO:0000313" key="8">
    <source>
        <dbReference type="EMBL" id="KTT22578.1"/>
    </source>
</evidence>
<comment type="pathway">
    <text evidence="2">Siderophore biosynthesis.</text>
</comment>
<keyword evidence="7" id="KW-0560">Oxidoreductase</keyword>
<name>A0A147GY43_9BURK</name>
<evidence type="ECO:0000256" key="3">
    <source>
        <dbReference type="ARBA" id="ARBA00007588"/>
    </source>
</evidence>
<keyword evidence="6" id="KW-0521">NADP</keyword>
<keyword evidence="9" id="KW-1185">Reference proteome</keyword>
<dbReference type="Proteomes" id="UP000072741">
    <property type="component" value="Unassembled WGS sequence"/>
</dbReference>
<dbReference type="OrthoDB" id="8671611at2"/>
<dbReference type="Gene3D" id="3.50.50.60">
    <property type="entry name" value="FAD/NAD(P)-binding domain"/>
    <property type="match status" value="1"/>
</dbReference>
<accession>A0A147GY43</accession>
<dbReference type="PRINTS" id="PR00368">
    <property type="entry name" value="FADPNR"/>
</dbReference>
<dbReference type="GO" id="GO:0050660">
    <property type="term" value="F:flavin adenine dinucleotide binding"/>
    <property type="evidence" value="ECO:0007669"/>
    <property type="project" value="TreeGrafter"/>
</dbReference>
<keyword evidence="5" id="KW-0274">FAD</keyword>
<evidence type="ECO:0000313" key="9">
    <source>
        <dbReference type="Proteomes" id="UP000072741"/>
    </source>
</evidence>
<reference evidence="8 9" key="1">
    <citation type="journal article" date="2016" name="Front. Microbiol.">
        <title>Genomic Resource of Rice Seed Associated Bacteria.</title>
        <authorList>
            <person name="Midha S."/>
            <person name="Bansal K."/>
            <person name="Sharma S."/>
            <person name="Kumar N."/>
            <person name="Patil P.P."/>
            <person name="Chaudhry V."/>
            <person name="Patil P.B."/>
        </authorList>
    </citation>
    <scope>NUCLEOTIDE SEQUENCE [LARGE SCALE GENOMIC DNA]</scope>
    <source>
        <strain evidence="8 9">NS331</strain>
    </source>
</reference>
<dbReference type="InterPro" id="IPR025700">
    <property type="entry name" value="Lys/Orn_oxygenase"/>
</dbReference>
<comment type="caution">
    <text evidence="8">The sequence shown here is derived from an EMBL/GenBank/DDBJ whole genome shotgun (WGS) entry which is preliminary data.</text>
</comment>
<evidence type="ECO:0000256" key="2">
    <source>
        <dbReference type="ARBA" id="ARBA00004924"/>
    </source>
</evidence>
<dbReference type="InterPro" id="IPR036188">
    <property type="entry name" value="FAD/NAD-bd_sf"/>
</dbReference>
<dbReference type="RefSeq" id="WP_058641752.1">
    <property type="nucleotide sequence ID" value="NZ_LDSL01000056.1"/>
</dbReference>
<proteinExistence type="inferred from homology"/>
<evidence type="ECO:0000256" key="6">
    <source>
        <dbReference type="ARBA" id="ARBA00022857"/>
    </source>
</evidence>
<dbReference type="Pfam" id="PF13434">
    <property type="entry name" value="Lys_Orn_oxgnase"/>
    <property type="match status" value="1"/>
</dbReference>
<dbReference type="InterPro" id="IPR050982">
    <property type="entry name" value="Auxin_biosynth/cation_transpt"/>
</dbReference>
<dbReference type="PANTHER" id="PTHR43539:SF91">
    <property type="entry name" value="FAD-DEPENDENT URATE HYDROXYLASE"/>
    <property type="match status" value="1"/>
</dbReference>
<dbReference type="PATRIC" id="fig|433924.3.peg.3873"/>
<evidence type="ECO:0000256" key="5">
    <source>
        <dbReference type="ARBA" id="ARBA00022827"/>
    </source>
</evidence>
<sequence length="502" mass="54988">MSSPAPEEFTPPAGLPQLEQRLRQDLLWLGLPPKRWVPPSVRDGQPVIDVAVIGGGMAGLTLSASLLHLGVQAVVFDQAPAGFEGPWATTARMQTLRSPKELTGPALGLPALTFRAWFESQFGLDAWRALDKIPRLQWMDYLRWYRQVLRLDVRNRQRVAALRPRADGVVQLDLVDEGEGDRAHTVLARHVVIATGRDGLGGPWVPAWAHALPRERWVHSSHAWDGAMLRGKRVAVIGGGASAMDAAATALENGAARVDLLIRRRELPRINKGKGSGSPGMAHGYWMLPDEWKWRFRHYLNLQQVPPPQGSTLRVSRHAQAHFHLGAGATGATVRPDGVIRLDTAKGPLAADFVIFCTGFRIDWAQRPEFAGLQPHVRLWRDRFAAPAGQDDEELAESPDLGPLFEFQEREPGSCPGLDRVHCYNYAAALSQGAGAGDIPQITDGSQRLARGLAGCLMVEDADAHFAAMQRYAEPELEGHEWTEASFPAYEEAATAREGAAP</sequence>
<dbReference type="PRINTS" id="PR00411">
    <property type="entry name" value="PNDRDTASEI"/>
</dbReference>
<comment type="similarity">
    <text evidence="3">Belongs to the lysine N(6)-hydroxylase/L-ornithine N(5)-oxygenase family.</text>
</comment>
<evidence type="ECO:0000256" key="1">
    <source>
        <dbReference type="ARBA" id="ARBA00001974"/>
    </source>
</evidence>
<gene>
    <name evidence="8" type="ORF">NS331_09455</name>
</gene>
<comment type="cofactor">
    <cofactor evidence="1">
        <name>FAD</name>
        <dbReference type="ChEBI" id="CHEBI:57692"/>
    </cofactor>
</comment>
<dbReference type="AlphaFoldDB" id="A0A147GY43"/>
<dbReference type="GO" id="GO:0004497">
    <property type="term" value="F:monooxygenase activity"/>
    <property type="evidence" value="ECO:0007669"/>
    <property type="project" value="TreeGrafter"/>
</dbReference>
<protein>
    <submittedName>
        <fullName evidence="8">FAD-dependent oxidoreductase</fullName>
    </submittedName>
</protein>
<evidence type="ECO:0000256" key="7">
    <source>
        <dbReference type="ARBA" id="ARBA00023002"/>
    </source>
</evidence>
<dbReference type="SUPFAM" id="SSF51905">
    <property type="entry name" value="FAD/NAD(P)-binding domain"/>
    <property type="match status" value="1"/>
</dbReference>
<dbReference type="PANTHER" id="PTHR43539">
    <property type="entry name" value="FLAVIN-BINDING MONOOXYGENASE-LIKE PROTEIN (AFU_ORTHOLOGUE AFUA_4G09220)"/>
    <property type="match status" value="1"/>
</dbReference>
<keyword evidence="4" id="KW-0285">Flavoprotein</keyword>
<dbReference type="EMBL" id="LDSL01000056">
    <property type="protein sequence ID" value="KTT22578.1"/>
    <property type="molecule type" value="Genomic_DNA"/>
</dbReference>